<proteinExistence type="predicted"/>
<dbReference type="RefSeq" id="WP_057783125.1">
    <property type="nucleotide sequence ID" value="NZ_JAGGJQ010000002.1"/>
</dbReference>
<sequence>MKANLAPKHTQSVNDSMILWFEKSNQYTIVDNGLYFCIQTFLEAKNQERCLNTYKNTFQFTLEKANAIFSDVEQFLLDRNIPLETEENTISKLDSTQRKYTKHYTCGSFNFDIHFQSEVLINYLHPQLQHLENSHHIKPNFWFDIYEENHQIKLFTNNHFIKSCGSQDFHELQGKFNMELICALHNKKEHDWLGLLHASTVSNNSKSVMLIGTSGSGKSTLTTLLTQHGYELIADDTTPILRTDLNTYYFPGGISVKPGAFSTIKPYISNFEDLPESYLRAYKGGIKYVSSPIPQLTNTPCNHIVLVNYKADSKTVLEPIEAKTALEVLIPDSWISPKSENAKAFLKWINCITFFKLTYSNNQDAIDIFSTIFIDE</sequence>
<dbReference type="OrthoDB" id="1116059at2"/>
<dbReference type="Gene3D" id="3.40.50.300">
    <property type="entry name" value="P-loop containing nucleotide triphosphate hydrolases"/>
    <property type="match status" value="1"/>
</dbReference>
<dbReference type="SUPFAM" id="SSF53795">
    <property type="entry name" value="PEP carboxykinase-like"/>
    <property type="match status" value="1"/>
</dbReference>
<comment type="caution">
    <text evidence="1">The sequence shown here is derived from an EMBL/GenBank/DDBJ whole genome shotgun (WGS) entry which is preliminary data.</text>
</comment>
<dbReference type="EMBL" id="JAGGJQ010000002">
    <property type="protein sequence ID" value="MBP1839137.1"/>
    <property type="molecule type" value="Genomic_DNA"/>
</dbReference>
<keyword evidence="4" id="KW-1185">Reference proteome</keyword>
<gene>
    <name evidence="1" type="ORF">J2Z56_001043</name>
    <name evidence="2" type="ORF">J2Z57_000336</name>
</gene>
<dbReference type="InterPro" id="IPR027417">
    <property type="entry name" value="P-loop_NTPase"/>
</dbReference>
<evidence type="ECO:0000313" key="3">
    <source>
        <dbReference type="Proteomes" id="UP001138672"/>
    </source>
</evidence>
<dbReference type="Proteomes" id="UP001231587">
    <property type="component" value="Unassembled WGS sequence"/>
</dbReference>
<dbReference type="AlphaFoldDB" id="A0A9X0YI81"/>
<dbReference type="EMBL" id="JAUSUU010000001">
    <property type="protein sequence ID" value="MDQ0333914.1"/>
    <property type="molecule type" value="Genomic_DNA"/>
</dbReference>
<protein>
    <recommendedName>
        <fullName evidence="5">HPr kinase/phosphorylase C-terminal domain-containing protein</fullName>
    </recommendedName>
</protein>
<name>A0A9X0YI81_9FLAO</name>
<accession>A0A9X0YI81</accession>
<evidence type="ECO:0000313" key="4">
    <source>
        <dbReference type="Proteomes" id="UP001231587"/>
    </source>
</evidence>
<dbReference type="Proteomes" id="UP001138672">
    <property type="component" value="Unassembled WGS sequence"/>
</dbReference>
<reference evidence="1" key="1">
    <citation type="submission" date="2021-03" db="EMBL/GenBank/DDBJ databases">
        <title>Genomic Encyclopedia of Type Strains, Phase IV (KMG-IV): sequencing the most valuable type-strain genomes for metagenomic binning, comparative biology and taxonomic classification.</title>
        <authorList>
            <person name="Goeker M."/>
        </authorList>
    </citation>
    <scope>NUCLEOTIDE SEQUENCE</scope>
    <source>
        <strain evidence="1">DSM 15523</strain>
        <strain evidence="2 4">DSM 16476</strain>
    </source>
</reference>
<organism evidence="1 3">
    <name type="scientific">Formosa algae</name>
    <dbReference type="NCBI Taxonomy" id="225843"/>
    <lineage>
        <taxon>Bacteria</taxon>
        <taxon>Pseudomonadati</taxon>
        <taxon>Bacteroidota</taxon>
        <taxon>Flavobacteriia</taxon>
        <taxon>Flavobacteriales</taxon>
        <taxon>Flavobacteriaceae</taxon>
        <taxon>Formosa</taxon>
    </lineage>
</organism>
<evidence type="ECO:0000313" key="2">
    <source>
        <dbReference type="EMBL" id="MDQ0333914.1"/>
    </source>
</evidence>
<evidence type="ECO:0000313" key="1">
    <source>
        <dbReference type="EMBL" id="MBP1839137.1"/>
    </source>
</evidence>
<evidence type="ECO:0008006" key="5">
    <source>
        <dbReference type="Google" id="ProtNLM"/>
    </source>
</evidence>